<feature type="transmembrane region" description="Helical" evidence="8">
    <location>
        <begin position="331"/>
        <end position="352"/>
    </location>
</feature>
<keyword evidence="6 8" id="KW-0472">Membrane</keyword>
<dbReference type="CDD" id="cd06912">
    <property type="entry name" value="GT_MraY_like"/>
    <property type="match status" value="1"/>
</dbReference>
<dbReference type="OrthoDB" id="9783652at2"/>
<evidence type="ECO:0000256" key="1">
    <source>
        <dbReference type="ARBA" id="ARBA00004651"/>
    </source>
</evidence>
<dbReference type="GO" id="GO:0005886">
    <property type="term" value="C:plasma membrane"/>
    <property type="evidence" value="ECO:0007669"/>
    <property type="project" value="UniProtKB-SubCell"/>
</dbReference>
<dbReference type="STRING" id="1547922.ISF6_1115"/>
<feature type="transmembrane region" description="Helical" evidence="8">
    <location>
        <begin position="103"/>
        <end position="122"/>
    </location>
</feature>
<feature type="transmembrane region" description="Helical" evidence="8">
    <location>
        <begin position="44"/>
        <end position="66"/>
    </location>
</feature>
<feature type="transmembrane region" description="Helical" evidence="8">
    <location>
        <begin position="219"/>
        <end position="236"/>
    </location>
</feature>
<name>A0A0K8NV88_PISS1</name>
<dbReference type="Proteomes" id="UP000037660">
    <property type="component" value="Unassembled WGS sequence"/>
</dbReference>
<evidence type="ECO:0000256" key="3">
    <source>
        <dbReference type="ARBA" id="ARBA00022679"/>
    </source>
</evidence>
<dbReference type="RefSeq" id="WP_054018006.1">
    <property type="nucleotide sequence ID" value="NZ_BBYR01000002.1"/>
</dbReference>
<dbReference type="PANTHER" id="PTHR22926:SF3">
    <property type="entry name" value="UNDECAPRENYL-PHOSPHATE ALPHA-N-ACETYLGLUCOSAMINYL 1-PHOSPHATE TRANSFERASE"/>
    <property type="match status" value="1"/>
</dbReference>
<dbReference type="GO" id="GO:0016780">
    <property type="term" value="F:phosphotransferase activity, for other substituted phosphate groups"/>
    <property type="evidence" value="ECO:0007669"/>
    <property type="project" value="InterPro"/>
</dbReference>
<evidence type="ECO:0000256" key="8">
    <source>
        <dbReference type="SAM" id="Phobius"/>
    </source>
</evidence>
<dbReference type="GO" id="GO:0046872">
    <property type="term" value="F:metal ion binding"/>
    <property type="evidence" value="ECO:0007669"/>
    <property type="project" value="UniProtKB-KW"/>
</dbReference>
<feature type="transmembrane region" description="Helical" evidence="8">
    <location>
        <begin position="309"/>
        <end position="325"/>
    </location>
</feature>
<evidence type="ECO:0000313" key="10">
    <source>
        <dbReference type="Proteomes" id="UP000037660"/>
    </source>
</evidence>
<evidence type="ECO:0000256" key="2">
    <source>
        <dbReference type="ARBA" id="ARBA00022475"/>
    </source>
</evidence>
<keyword evidence="4 8" id="KW-0812">Transmembrane</keyword>
<organism evidence="9 10">
    <name type="scientific">Piscinibacter sakaiensis</name>
    <name type="common">Ideonella sakaiensis</name>
    <dbReference type="NCBI Taxonomy" id="1547922"/>
    <lineage>
        <taxon>Bacteria</taxon>
        <taxon>Pseudomonadati</taxon>
        <taxon>Pseudomonadota</taxon>
        <taxon>Betaproteobacteria</taxon>
        <taxon>Burkholderiales</taxon>
        <taxon>Sphaerotilaceae</taxon>
        <taxon>Piscinibacter</taxon>
    </lineage>
</organism>
<keyword evidence="3 9" id="KW-0808">Transferase</keyword>
<sequence length="362" mass="39279">MTSLVVGFVVALLATLLIVKSSGRHGRLSADHDLSGPQKFHARPVPRIGGVGIFVALVAGTVLAHATPQANAAWLWTLLACSLPAFLSGLAEDLTKNVSPRRRLAFTAGAAVLGVWWLDALIRRTGVPGLEQAVQFLPVAVLLTVFLVSGVANAVNIIDGFNGLASMCVVIMLVGLAYVAFQVGDTAIVNASLLLIGAVLGFFVWNFPAGLIFLGDGGAYLLGFLFGELCVLLVARNPEVSPWFPVLLCGYPIFETVFSIYRKKFLRGMSPGIPDGVHLHMLVYKRLMRWTLGSSARQKTARNSMTSPYLWLLCLLSVVPAVLAWQSTAWLIAFCGLFILAYVLLYWSIVRFKAPKWLVVRR</sequence>
<dbReference type="GO" id="GO:0009103">
    <property type="term" value="P:lipopolysaccharide biosynthetic process"/>
    <property type="evidence" value="ECO:0007669"/>
    <property type="project" value="TreeGrafter"/>
</dbReference>
<protein>
    <submittedName>
        <fullName evidence="9">Undecaprenyl-phosphate N-acetylglucosaminyl 1-phosphate transferase</fullName>
        <ecNumber evidence="9">2.7.8.-</ecNumber>
    </submittedName>
</protein>
<dbReference type="EC" id="2.7.8.-" evidence="9"/>
<comment type="subcellular location">
    <subcellularLocation>
        <location evidence="1">Cell membrane</location>
        <topology evidence="1">Multi-pass membrane protein</topology>
    </subcellularLocation>
</comment>
<reference evidence="10" key="1">
    <citation type="submission" date="2015-07" db="EMBL/GenBank/DDBJ databases">
        <title>Discovery of a poly(ethylene terephthalate assimilation.</title>
        <authorList>
            <person name="Yoshida S."/>
            <person name="Hiraga K."/>
            <person name="Takehana T."/>
            <person name="Taniguchi I."/>
            <person name="Yamaji H."/>
            <person name="Maeda Y."/>
            <person name="Toyohara K."/>
            <person name="Miyamoto K."/>
            <person name="Kimura Y."/>
            <person name="Oda K."/>
        </authorList>
    </citation>
    <scope>NUCLEOTIDE SEQUENCE [LARGE SCALE GENOMIC DNA]</scope>
    <source>
        <strain evidence="10">NBRC 110686 / TISTR 2288 / 201-F6</strain>
    </source>
</reference>
<gene>
    <name evidence="9" type="ORF">ISF6_1115</name>
</gene>
<evidence type="ECO:0000313" key="9">
    <source>
        <dbReference type="EMBL" id="GAP33860.1"/>
    </source>
</evidence>
<keyword evidence="7" id="KW-0460">Magnesium</keyword>
<feature type="binding site" evidence="7">
    <location>
        <position position="156"/>
    </location>
    <ligand>
        <name>Mg(2+)</name>
        <dbReference type="ChEBI" id="CHEBI:18420"/>
    </ligand>
</feature>
<feature type="binding site" evidence="7">
    <location>
        <position position="216"/>
    </location>
    <ligand>
        <name>Mg(2+)</name>
        <dbReference type="ChEBI" id="CHEBI:18420"/>
    </ligand>
</feature>
<keyword evidence="2" id="KW-1003">Cell membrane</keyword>
<keyword evidence="10" id="KW-1185">Reference proteome</keyword>
<dbReference type="InterPro" id="IPR000715">
    <property type="entry name" value="Glycosyl_transferase_4"/>
</dbReference>
<evidence type="ECO:0000256" key="4">
    <source>
        <dbReference type="ARBA" id="ARBA00022692"/>
    </source>
</evidence>
<feature type="transmembrane region" description="Helical" evidence="8">
    <location>
        <begin position="161"/>
        <end position="181"/>
    </location>
</feature>
<feature type="transmembrane region" description="Helical" evidence="8">
    <location>
        <begin position="134"/>
        <end position="154"/>
    </location>
</feature>
<evidence type="ECO:0000256" key="5">
    <source>
        <dbReference type="ARBA" id="ARBA00022989"/>
    </source>
</evidence>
<feature type="transmembrane region" description="Helical" evidence="8">
    <location>
        <begin position="72"/>
        <end position="91"/>
    </location>
</feature>
<comment type="cofactor">
    <cofactor evidence="7">
        <name>Mg(2+)</name>
        <dbReference type="ChEBI" id="CHEBI:18420"/>
    </cofactor>
</comment>
<keyword evidence="7" id="KW-0479">Metal-binding</keyword>
<dbReference type="AlphaFoldDB" id="A0A0K8NV88"/>
<feature type="transmembrane region" description="Helical" evidence="8">
    <location>
        <begin position="242"/>
        <end position="261"/>
    </location>
</feature>
<feature type="transmembrane region" description="Helical" evidence="8">
    <location>
        <begin position="6"/>
        <end position="23"/>
    </location>
</feature>
<dbReference type="GO" id="GO:0071555">
    <property type="term" value="P:cell wall organization"/>
    <property type="evidence" value="ECO:0007669"/>
    <property type="project" value="TreeGrafter"/>
</dbReference>
<reference evidence="9 10" key="2">
    <citation type="journal article" date="2016" name="Science">
        <title>A bacterium that degrades and assimilates poly(ethylene terephthalate).</title>
        <authorList>
            <person name="Yoshida S."/>
            <person name="Hiraga K."/>
            <person name="Takehana T."/>
            <person name="Taniguchi I."/>
            <person name="Yamaji H."/>
            <person name="Maeda Y."/>
            <person name="Toyohara K."/>
            <person name="Miyamoto K."/>
            <person name="Kimura Y."/>
            <person name="Oda K."/>
        </authorList>
    </citation>
    <scope>NUCLEOTIDE SEQUENCE [LARGE SCALE GENOMIC DNA]</scope>
    <source>
        <strain evidence="10">NBRC 110686 / TISTR 2288 / 201-F6</strain>
    </source>
</reference>
<accession>A0A0K8NV88</accession>
<evidence type="ECO:0000256" key="6">
    <source>
        <dbReference type="ARBA" id="ARBA00023136"/>
    </source>
</evidence>
<comment type="caution">
    <text evidence="9">The sequence shown here is derived from an EMBL/GenBank/DDBJ whole genome shotgun (WGS) entry which is preliminary data.</text>
</comment>
<keyword evidence="5 8" id="KW-1133">Transmembrane helix</keyword>
<evidence type="ECO:0000256" key="7">
    <source>
        <dbReference type="PIRSR" id="PIRSR600715-1"/>
    </source>
</evidence>
<dbReference type="GO" id="GO:0044038">
    <property type="term" value="P:cell wall macromolecule biosynthetic process"/>
    <property type="evidence" value="ECO:0007669"/>
    <property type="project" value="TreeGrafter"/>
</dbReference>
<dbReference type="PANTHER" id="PTHR22926">
    <property type="entry name" value="PHOSPHO-N-ACETYLMURAMOYL-PENTAPEPTIDE-TRANSFERASE"/>
    <property type="match status" value="1"/>
</dbReference>
<dbReference type="Pfam" id="PF00953">
    <property type="entry name" value="Glycos_transf_4"/>
    <property type="match status" value="1"/>
</dbReference>
<proteinExistence type="predicted"/>
<dbReference type="EMBL" id="BBYR01000002">
    <property type="protein sequence ID" value="GAP33860.1"/>
    <property type="molecule type" value="Genomic_DNA"/>
</dbReference>
<feature type="transmembrane region" description="Helical" evidence="8">
    <location>
        <begin position="187"/>
        <end position="207"/>
    </location>
</feature>